<dbReference type="Proteomes" id="UP001210261">
    <property type="component" value="Unassembled WGS sequence"/>
</dbReference>
<proteinExistence type="inferred from homology"/>
<accession>A0ABT4VDI7</accession>
<keyword evidence="2" id="KW-0645">Protease</keyword>
<comment type="similarity">
    <text evidence="1">Belongs to the peptidase S49 family.</text>
</comment>
<dbReference type="PANTHER" id="PTHR42987:SF7">
    <property type="entry name" value="SIGNAL PEPTIDE PEPTIDASE SPPA-RELATED"/>
    <property type="match status" value="1"/>
</dbReference>
<evidence type="ECO:0000256" key="4">
    <source>
        <dbReference type="ARBA" id="ARBA00022825"/>
    </source>
</evidence>
<dbReference type="Pfam" id="PF01343">
    <property type="entry name" value="Peptidase_S49"/>
    <property type="match status" value="1"/>
</dbReference>
<dbReference type="EMBL" id="JAQHXR010000002">
    <property type="protein sequence ID" value="MDA3968764.1"/>
    <property type="molecule type" value="Genomic_DNA"/>
</dbReference>
<dbReference type="InterPro" id="IPR004635">
    <property type="entry name" value="Pept_S49_SppA"/>
</dbReference>
<dbReference type="NCBIfam" id="TIGR00706">
    <property type="entry name" value="SppA_dom"/>
    <property type="match status" value="1"/>
</dbReference>
<dbReference type="RefSeq" id="WP_271021060.1">
    <property type="nucleotide sequence ID" value="NZ_JAQHXR010000002.1"/>
</dbReference>
<dbReference type="InterPro" id="IPR002142">
    <property type="entry name" value="Peptidase_S49"/>
</dbReference>
<evidence type="ECO:0000256" key="3">
    <source>
        <dbReference type="ARBA" id="ARBA00022801"/>
    </source>
</evidence>
<protein>
    <submittedName>
        <fullName evidence="6">Signal peptide peptidase SppA</fullName>
    </submittedName>
</protein>
<dbReference type="CDD" id="cd07023">
    <property type="entry name" value="S49_Sppa_N_C"/>
    <property type="match status" value="1"/>
</dbReference>
<sequence length="290" mass="31617">MKFFRILLAPLDFIMKYFKALVFLLVLFLIFAPSGESSSKVANLARIDLNGPILRSDTFLEKLALLESNENIKGILLVVDSPGGAIAPSVEISEAIKRVAAKKPVVAYAQGSMASGSYLSSIWASYIVANKGSLIGSIGVIINGANVEELLNKIGIKSQSLKAGIYKEAGTFARAWTKDEESMLKGLVDEQYYMFVSEVATARGLNLSDEKYFAQGRVFSANNALKLRLVDSVGSIYDAEIALMKLANIQNAIWLKKDKIDLYLEKLIGENISLGIERGIYSIFGALKGQ</sequence>
<gene>
    <name evidence="6" type="primary">sppA</name>
    <name evidence="6" type="ORF">PF021_03635</name>
</gene>
<dbReference type="PANTHER" id="PTHR42987">
    <property type="entry name" value="PEPTIDASE S49"/>
    <property type="match status" value="1"/>
</dbReference>
<feature type="domain" description="Peptidase S49" evidence="5">
    <location>
        <begin position="99"/>
        <end position="249"/>
    </location>
</feature>
<evidence type="ECO:0000313" key="6">
    <source>
        <dbReference type="EMBL" id="MDA3968764.1"/>
    </source>
</evidence>
<dbReference type="SUPFAM" id="SSF52096">
    <property type="entry name" value="ClpP/crotonase"/>
    <property type="match status" value="1"/>
</dbReference>
<dbReference type="InterPro" id="IPR029045">
    <property type="entry name" value="ClpP/crotonase-like_dom_sf"/>
</dbReference>
<keyword evidence="7" id="KW-1185">Reference proteome</keyword>
<evidence type="ECO:0000256" key="2">
    <source>
        <dbReference type="ARBA" id="ARBA00022670"/>
    </source>
</evidence>
<evidence type="ECO:0000313" key="7">
    <source>
        <dbReference type="Proteomes" id="UP001210261"/>
    </source>
</evidence>
<comment type="caution">
    <text evidence="6">The sequence shown here is derived from an EMBL/GenBank/DDBJ whole genome shotgun (WGS) entry which is preliminary data.</text>
</comment>
<evidence type="ECO:0000256" key="1">
    <source>
        <dbReference type="ARBA" id="ARBA00008683"/>
    </source>
</evidence>
<evidence type="ECO:0000259" key="5">
    <source>
        <dbReference type="Pfam" id="PF01343"/>
    </source>
</evidence>
<name>A0ABT4VDI7_9HELI</name>
<keyword evidence="4" id="KW-0720">Serine protease</keyword>
<dbReference type="InterPro" id="IPR047272">
    <property type="entry name" value="S49_SppA_C"/>
</dbReference>
<reference evidence="6 7" key="1">
    <citation type="submission" date="2023-01" db="EMBL/GenBank/DDBJ databases">
        <title>Description of Helicobacter ibis sp. nov. isolated from faecal droppings of black-faced ibis (Theristicus melanopis).</title>
        <authorList>
            <person name="Lopez-Cantillo M."/>
            <person name="Vidal-Veuthey B."/>
            <person name="Mella A."/>
            <person name="De La Haba R."/>
            <person name="Collado L."/>
        </authorList>
    </citation>
    <scope>NUCLEOTIDE SEQUENCE [LARGE SCALE GENOMIC DNA]</scope>
    <source>
        <strain evidence="6 7">A82</strain>
    </source>
</reference>
<dbReference type="Gene3D" id="3.90.226.10">
    <property type="entry name" value="2-enoyl-CoA Hydratase, Chain A, domain 1"/>
    <property type="match status" value="1"/>
</dbReference>
<keyword evidence="3" id="KW-0378">Hydrolase</keyword>
<organism evidence="6 7">
    <name type="scientific">Helicobacter ibis</name>
    <dbReference type="NCBI Taxonomy" id="2962633"/>
    <lineage>
        <taxon>Bacteria</taxon>
        <taxon>Pseudomonadati</taxon>
        <taxon>Campylobacterota</taxon>
        <taxon>Epsilonproteobacteria</taxon>
        <taxon>Campylobacterales</taxon>
        <taxon>Helicobacteraceae</taxon>
        <taxon>Helicobacter</taxon>
    </lineage>
</organism>